<feature type="region of interest" description="Disordered" evidence="1">
    <location>
        <begin position="64"/>
        <end position="131"/>
    </location>
</feature>
<dbReference type="Proteomes" id="UP000245910">
    <property type="component" value="Chromosome III"/>
</dbReference>
<sequence>MATPESEATRAGVQTPLDDGYTPLIPLRNASLQQRCDNAGPDHIAPLPRTRSRQAIREDLSRCGSSASTCIAKKSPEAPLALRAHTNRDMGAGSSASTQSGEADFSRGEPDISVPRGQRSSSGKSDSSTLWKGRSLGAETLRGLFPSMAVLSIPARNRETTGRPEGENGLRTVSPAHDRGKKDTGKWGWATWF</sequence>
<accession>A0A2L2TSB8</accession>
<protein>
    <submittedName>
        <fullName evidence="2">Uncharacterized protein</fullName>
    </submittedName>
</protein>
<evidence type="ECO:0000313" key="2">
    <source>
        <dbReference type="EMBL" id="CEI69101.1"/>
    </source>
</evidence>
<proteinExistence type="predicted"/>
<evidence type="ECO:0000313" key="3">
    <source>
        <dbReference type="Proteomes" id="UP000245910"/>
    </source>
</evidence>
<name>A0A2L2TSB8_9HYPO</name>
<dbReference type="EMBL" id="LN649231">
    <property type="protein sequence ID" value="CEI69101.1"/>
    <property type="molecule type" value="Genomic_DNA"/>
</dbReference>
<organism evidence="2 3">
    <name type="scientific">Fusarium venenatum</name>
    <dbReference type="NCBI Taxonomy" id="56646"/>
    <lineage>
        <taxon>Eukaryota</taxon>
        <taxon>Fungi</taxon>
        <taxon>Dikarya</taxon>
        <taxon>Ascomycota</taxon>
        <taxon>Pezizomycotina</taxon>
        <taxon>Sordariomycetes</taxon>
        <taxon>Hypocreomycetidae</taxon>
        <taxon>Hypocreales</taxon>
        <taxon>Nectriaceae</taxon>
        <taxon>Fusarium</taxon>
    </lineage>
</organism>
<dbReference type="AlphaFoldDB" id="A0A2L2TSB8"/>
<feature type="compositionally biased region" description="Basic and acidic residues" evidence="1">
    <location>
        <begin position="156"/>
        <end position="168"/>
    </location>
</feature>
<feature type="region of interest" description="Disordered" evidence="1">
    <location>
        <begin position="1"/>
        <end position="22"/>
    </location>
</feature>
<feature type="region of interest" description="Disordered" evidence="1">
    <location>
        <begin position="155"/>
        <end position="193"/>
    </location>
</feature>
<reference evidence="3" key="1">
    <citation type="submission" date="2014-10" db="EMBL/GenBank/DDBJ databases">
        <authorList>
            <person name="King R."/>
        </authorList>
    </citation>
    <scope>NUCLEOTIDE SEQUENCE [LARGE SCALE GENOMIC DNA]</scope>
    <source>
        <strain evidence="3">A3/5</strain>
    </source>
</reference>
<keyword evidence="3" id="KW-1185">Reference proteome</keyword>
<evidence type="ECO:0000256" key="1">
    <source>
        <dbReference type="SAM" id="MobiDB-lite"/>
    </source>
</evidence>
<feature type="compositionally biased region" description="Basic and acidic residues" evidence="1">
    <location>
        <begin position="176"/>
        <end position="185"/>
    </location>
</feature>